<proteinExistence type="predicted"/>
<sequence length="81" mass="8789">MAGAVSSLTEKKDGGNSNPISIEIVVTAVQALPDMDEEFILDECDFLGDEIKAKTFMALDVKLRRSGCRGSSVLRSELNRV</sequence>
<dbReference type="AlphaFoldDB" id="A0A6A2ZYB8"/>
<accession>A0A6A2ZYB8</accession>
<gene>
    <name evidence="1" type="ORF">F3Y22_tig00110637pilonHSYRG00093</name>
</gene>
<dbReference type="EMBL" id="VEPZ02001057">
    <property type="protein sequence ID" value="KAE8696858.1"/>
    <property type="molecule type" value="Genomic_DNA"/>
</dbReference>
<evidence type="ECO:0000313" key="2">
    <source>
        <dbReference type="Proteomes" id="UP000436088"/>
    </source>
</evidence>
<evidence type="ECO:0000313" key="1">
    <source>
        <dbReference type="EMBL" id="KAE8696858.1"/>
    </source>
</evidence>
<protein>
    <submittedName>
        <fullName evidence="1">Uncharacterized protein</fullName>
    </submittedName>
</protein>
<name>A0A6A2ZYB8_HIBSY</name>
<dbReference type="Proteomes" id="UP000436088">
    <property type="component" value="Unassembled WGS sequence"/>
</dbReference>
<comment type="caution">
    <text evidence="1">The sequence shown here is derived from an EMBL/GenBank/DDBJ whole genome shotgun (WGS) entry which is preliminary data.</text>
</comment>
<reference evidence="1" key="1">
    <citation type="submission" date="2019-09" db="EMBL/GenBank/DDBJ databases">
        <title>Draft genome information of white flower Hibiscus syriacus.</title>
        <authorList>
            <person name="Kim Y.-M."/>
        </authorList>
    </citation>
    <scope>NUCLEOTIDE SEQUENCE [LARGE SCALE GENOMIC DNA]</scope>
    <source>
        <strain evidence="1">YM2019G1</strain>
    </source>
</reference>
<keyword evidence="2" id="KW-1185">Reference proteome</keyword>
<organism evidence="1 2">
    <name type="scientific">Hibiscus syriacus</name>
    <name type="common">Rose of Sharon</name>
    <dbReference type="NCBI Taxonomy" id="106335"/>
    <lineage>
        <taxon>Eukaryota</taxon>
        <taxon>Viridiplantae</taxon>
        <taxon>Streptophyta</taxon>
        <taxon>Embryophyta</taxon>
        <taxon>Tracheophyta</taxon>
        <taxon>Spermatophyta</taxon>
        <taxon>Magnoliopsida</taxon>
        <taxon>eudicotyledons</taxon>
        <taxon>Gunneridae</taxon>
        <taxon>Pentapetalae</taxon>
        <taxon>rosids</taxon>
        <taxon>malvids</taxon>
        <taxon>Malvales</taxon>
        <taxon>Malvaceae</taxon>
        <taxon>Malvoideae</taxon>
        <taxon>Hibiscus</taxon>
    </lineage>
</organism>